<reference evidence="1 2" key="1">
    <citation type="submission" date="2019-04" db="EMBL/GenBank/DDBJ databases">
        <title>Draft genome sequence of Gemmobacter aestuarii sp. nov.</title>
        <authorList>
            <person name="Hameed A."/>
            <person name="Lin S.-Y."/>
            <person name="Shahina M."/>
            <person name="Lai W.-A."/>
            <person name="Young C.-C."/>
        </authorList>
    </citation>
    <scope>NUCLEOTIDE SEQUENCE [LARGE SCALE GENOMIC DNA]</scope>
    <source>
        <strain evidence="1 2">CC-PW-75</strain>
    </source>
</reference>
<evidence type="ECO:0000313" key="1">
    <source>
        <dbReference type="EMBL" id="THD83126.1"/>
    </source>
</evidence>
<dbReference type="AlphaFoldDB" id="A0A4S3MLQ6"/>
<dbReference type="InterPro" id="IPR008949">
    <property type="entry name" value="Isoprenoid_synthase_dom_sf"/>
</dbReference>
<dbReference type="OrthoDB" id="9814909at2"/>
<gene>
    <name evidence="1" type="ORF">E7811_13430</name>
</gene>
<accession>A0A4S3MLQ6</accession>
<dbReference type="Pfam" id="PF00494">
    <property type="entry name" value="SQS_PSY"/>
    <property type="match status" value="1"/>
</dbReference>
<dbReference type="Gene3D" id="1.10.600.10">
    <property type="entry name" value="Farnesyl Diphosphate Synthase"/>
    <property type="match status" value="1"/>
</dbReference>
<evidence type="ECO:0000313" key="2">
    <source>
        <dbReference type="Proteomes" id="UP000309450"/>
    </source>
</evidence>
<protein>
    <submittedName>
        <fullName evidence="1">Phytoene synthase</fullName>
    </submittedName>
</protein>
<dbReference type="RefSeq" id="WP_136395154.1">
    <property type="nucleotide sequence ID" value="NZ_SSND01000003.1"/>
</dbReference>
<name>A0A4S3MLQ6_9RHOB</name>
<keyword evidence="2" id="KW-1185">Reference proteome</keyword>
<organism evidence="1 2">
    <name type="scientific">Aliigemmobacter aestuarii</name>
    <dbReference type="NCBI Taxonomy" id="1445661"/>
    <lineage>
        <taxon>Bacteria</taxon>
        <taxon>Pseudomonadati</taxon>
        <taxon>Pseudomonadota</taxon>
        <taxon>Alphaproteobacteria</taxon>
        <taxon>Rhodobacterales</taxon>
        <taxon>Paracoccaceae</taxon>
        <taxon>Aliigemmobacter</taxon>
    </lineage>
</organism>
<dbReference type="SUPFAM" id="SSF48576">
    <property type="entry name" value="Terpenoid synthases"/>
    <property type="match status" value="1"/>
</dbReference>
<sequence>MDHDPALAPSPSLVEPLVAPCAALVEKGDPDRFRALMVAPLAARLRLFPLFAFNLEVARAPWASREPMIAEMRLQFWRDVVDEAGQGRARAHEVAAPLAHLIRDHALPLDVLDRLVAARQWDIYRDPFADQAALDAYLEDTGAGLMWAACKALGAPDAAEGAVRAAGWAAGLAGFLRAFPELEARGRVPLVDGRPEAVAALARRGLAAWARAHAGRPPAVCAPALRTAWQTPAILRTAMRDPARVAGDALAPSEFARRWGLLWRAASGGW</sequence>
<proteinExistence type="predicted"/>
<comment type="caution">
    <text evidence="1">The sequence shown here is derived from an EMBL/GenBank/DDBJ whole genome shotgun (WGS) entry which is preliminary data.</text>
</comment>
<dbReference type="InterPro" id="IPR002060">
    <property type="entry name" value="Squ/phyt_synthse"/>
</dbReference>
<dbReference type="EMBL" id="SSND01000003">
    <property type="protein sequence ID" value="THD83126.1"/>
    <property type="molecule type" value="Genomic_DNA"/>
</dbReference>
<dbReference type="Proteomes" id="UP000309450">
    <property type="component" value="Unassembled WGS sequence"/>
</dbReference>